<reference evidence="2 3" key="1">
    <citation type="journal article" date="2016" name="Nat. Commun.">
        <title>Thousands of microbial genomes shed light on interconnected biogeochemical processes in an aquifer system.</title>
        <authorList>
            <person name="Anantharaman K."/>
            <person name="Brown C.T."/>
            <person name="Hug L.A."/>
            <person name="Sharon I."/>
            <person name="Castelle C.J."/>
            <person name="Probst A.J."/>
            <person name="Thomas B.C."/>
            <person name="Singh A."/>
            <person name="Wilkins M.J."/>
            <person name="Karaoz U."/>
            <person name="Brodie E.L."/>
            <person name="Williams K.H."/>
            <person name="Hubbard S.S."/>
            <person name="Banfield J.F."/>
        </authorList>
    </citation>
    <scope>NUCLEOTIDE SEQUENCE [LARGE SCALE GENOMIC DNA]</scope>
</reference>
<dbReference type="AlphaFoldDB" id="A0A1F6MRZ8"/>
<sequence>MEKRQKKINSLRFFMAGVFFFLSFFYYSQAEAAPFLANYYLAELKEDYGFISQISRYDLLILTPDQINLHPTTIKQIRQKNSDIIILAYVPSQSFNAKYWDKPYSLFKNLRPIADSWWLKDPQGKIISHWPDLADINMDPTWSRHLVDFTQKYIVDDLNVDGIFFDMVSEGISWVNGGDVDLNGDGQKDNSAWLNQEWLSRTEYLLDYARANLKTKYIVINGSSNPLLQSPVNGRMFETFPLRWDNSGEWGKIMQNWKKNKQSNKQPLLTIINSNTRNTGKNDDYKQVRYGLTSALLEDGYFSYDYGDKDHGQLWWYDEYGVSLGKSISTASSKNKKSEYAADVWRRDFENGLAIVNSAAGKEVVDLGGEYEKIHGTQDVATNDGSIVTEITVDGYDGRVLLKTFSSVDDVLFRNGDFLRFFDNKGNRVRNGFFVFEDGYRGGDKIAHIDLDGNGKRDLLVVHGNRIMAWRDDGQIYMRVYPYTINYAGELRVAIGDLNGDGFKEVYVAPSDGYPAPIKIYTRHGRKMKQDWYPFGEKYSGGYSLAVANTDGGKKSELLIGAGSSVEPRVYLYDYQLYPLANWLVFEKSFRGGVNVVGGDVNGDGKDEVIAGAGEGKKPIIKIFNSLGQQLGSEFSAYQTFATPGIEVLIADVDFDGKDDIVGMSGGF</sequence>
<dbReference type="Pfam" id="PF13517">
    <property type="entry name" value="FG-GAP_3"/>
    <property type="match status" value="1"/>
</dbReference>
<evidence type="ECO:0000313" key="2">
    <source>
        <dbReference type="EMBL" id="OGH74449.1"/>
    </source>
</evidence>
<dbReference type="InterPro" id="IPR013517">
    <property type="entry name" value="FG-GAP"/>
</dbReference>
<accession>A0A1F6MRZ8</accession>
<comment type="caution">
    <text evidence="2">The sequence shown here is derived from an EMBL/GenBank/DDBJ whole genome shotgun (WGS) entry which is preliminary data.</text>
</comment>
<name>A0A1F6MRZ8_9BACT</name>
<dbReference type="Pfam" id="PF14885">
    <property type="entry name" value="GHL15"/>
    <property type="match status" value="1"/>
</dbReference>
<keyword evidence="1" id="KW-0732">Signal</keyword>
<protein>
    <submittedName>
        <fullName evidence="2">Uncharacterized protein</fullName>
    </submittedName>
</protein>
<gene>
    <name evidence="2" type="ORF">A3G00_00775</name>
</gene>
<evidence type="ECO:0000313" key="3">
    <source>
        <dbReference type="Proteomes" id="UP000178347"/>
    </source>
</evidence>
<dbReference type="InterPro" id="IPR028994">
    <property type="entry name" value="Integrin_alpha_N"/>
</dbReference>
<dbReference type="Pfam" id="PF01839">
    <property type="entry name" value="FG-GAP"/>
    <property type="match status" value="1"/>
</dbReference>
<organism evidence="2 3">
    <name type="scientific">Candidatus Magasanikbacteria bacterium RIFCSPLOWO2_12_FULL_43_12</name>
    <dbReference type="NCBI Taxonomy" id="1798692"/>
    <lineage>
        <taxon>Bacteria</taxon>
        <taxon>Candidatus Magasanikiibacteriota</taxon>
    </lineage>
</organism>
<dbReference type="Gene3D" id="2.130.10.130">
    <property type="entry name" value="Integrin alpha, N-terminal"/>
    <property type="match status" value="1"/>
</dbReference>
<dbReference type="STRING" id="1798692.A3G00_00775"/>
<dbReference type="PANTHER" id="PTHR44103">
    <property type="entry name" value="PROPROTEIN CONVERTASE P"/>
    <property type="match status" value="1"/>
</dbReference>
<evidence type="ECO:0000256" key="1">
    <source>
        <dbReference type="ARBA" id="ARBA00022729"/>
    </source>
</evidence>
<dbReference type="EMBL" id="MFQN01000015">
    <property type="protein sequence ID" value="OGH74449.1"/>
    <property type="molecule type" value="Genomic_DNA"/>
</dbReference>
<dbReference type="InterPro" id="IPR029455">
    <property type="entry name" value="GHL15"/>
</dbReference>
<dbReference type="SUPFAM" id="SSF69318">
    <property type="entry name" value="Integrin alpha N-terminal domain"/>
    <property type="match status" value="1"/>
</dbReference>
<dbReference type="Proteomes" id="UP000178347">
    <property type="component" value="Unassembled WGS sequence"/>
</dbReference>
<proteinExistence type="predicted"/>
<dbReference type="PANTHER" id="PTHR44103:SF1">
    <property type="entry name" value="PROPROTEIN CONVERTASE P"/>
    <property type="match status" value="1"/>
</dbReference>